<name>W4IJ40_PLAFA</name>
<proteinExistence type="predicted"/>
<evidence type="ECO:0000313" key="2">
    <source>
        <dbReference type="EMBL" id="ETW43723.1"/>
    </source>
</evidence>
<dbReference type="AlphaFoldDB" id="W4IJ40"/>
<feature type="transmembrane region" description="Helical" evidence="1">
    <location>
        <begin position="41"/>
        <end position="62"/>
    </location>
</feature>
<keyword evidence="1" id="KW-0812">Transmembrane</keyword>
<evidence type="ECO:0008006" key="4">
    <source>
        <dbReference type="Google" id="ProtNLM"/>
    </source>
</evidence>
<evidence type="ECO:0000256" key="1">
    <source>
        <dbReference type="SAM" id="Phobius"/>
    </source>
</evidence>
<keyword evidence="1" id="KW-0472">Membrane</keyword>
<gene>
    <name evidence="2" type="ORF">PFNF135_01847</name>
</gene>
<keyword evidence="1" id="KW-1133">Transmembrane helix</keyword>
<accession>W4IJ40</accession>
<reference evidence="2 3" key="2">
    <citation type="submission" date="2013-02" db="EMBL/GenBank/DDBJ databases">
        <title>The Genome Sequence of Plasmodium falciparum NF135/5.C10.</title>
        <authorList>
            <consortium name="The Broad Institute Genome Sequencing Platform"/>
            <consortium name="The Broad Institute Genome Sequencing Center for Infectious Disease"/>
            <person name="Neafsey D."/>
            <person name="Cheeseman I."/>
            <person name="Volkman S."/>
            <person name="Adams J."/>
            <person name="Walker B."/>
            <person name="Young S.K."/>
            <person name="Zeng Q."/>
            <person name="Gargeya S."/>
            <person name="Fitzgerald M."/>
            <person name="Haas B."/>
            <person name="Abouelleil A."/>
            <person name="Alvarado L."/>
            <person name="Arachchi H.M."/>
            <person name="Berlin A.M."/>
            <person name="Chapman S.B."/>
            <person name="Dewar J."/>
            <person name="Goldberg J."/>
            <person name="Griggs A."/>
            <person name="Gujja S."/>
            <person name="Hansen M."/>
            <person name="Howarth C."/>
            <person name="Imamovic A."/>
            <person name="Larimer J."/>
            <person name="McCowan C."/>
            <person name="Murphy C."/>
            <person name="Neiman D."/>
            <person name="Pearson M."/>
            <person name="Priest M."/>
            <person name="Roberts A."/>
            <person name="Saif S."/>
            <person name="Shea T."/>
            <person name="Sisk P."/>
            <person name="Sykes S."/>
            <person name="Wortman J."/>
            <person name="Nusbaum C."/>
            <person name="Birren B."/>
        </authorList>
    </citation>
    <scope>NUCLEOTIDE SEQUENCE [LARGE SCALE GENOMIC DNA]</scope>
    <source>
        <strain evidence="2 3">NF135/5.C10</strain>
    </source>
</reference>
<sequence>MKILKRKKTIEGRTNFDNVHNVQIYGENQIHCNGSLVSGPAFLTVVSSFLMIFIPVAIFHIFTSTACPFKFKRISLVI</sequence>
<organism evidence="2 3">
    <name type="scientific">Plasmodium falciparum NF135/5.C10</name>
    <dbReference type="NCBI Taxonomy" id="1036726"/>
    <lineage>
        <taxon>Eukaryota</taxon>
        <taxon>Sar</taxon>
        <taxon>Alveolata</taxon>
        <taxon>Apicomplexa</taxon>
        <taxon>Aconoidasida</taxon>
        <taxon>Haemosporida</taxon>
        <taxon>Plasmodiidae</taxon>
        <taxon>Plasmodium</taxon>
        <taxon>Plasmodium (Laverania)</taxon>
    </lineage>
</organism>
<evidence type="ECO:0000313" key="3">
    <source>
        <dbReference type="Proteomes" id="UP000019114"/>
    </source>
</evidence>
<protein>
    <recommendedName>
        <fullName evidence="4">Transmembrane protein</fullName>
    </recommendedName>
</protein>
<reference evidence="2 3" key="1">
    <citation type="submission" date="2013-02" db="EMBL/GenBank/DDBJ databases">
        <title>The Genome Annotation of Plasmodium falciparum NF135/5.C10.</title>
        <authorList>
            <consortium name="The Broad Institute Genome Sequencing Platform"/>
            <consortium name="The Broad Institute Genome Sequencing Center for Infectious Disease"/>
            <person name="Neafsey D."/>
            <person name="Hoffman S."/>
            <person name="Volkman S."/>
            <person name="Rosenthal P."/>
            <person name="Walker B."/>
            <person name="Young S.K."/>
            <person name="Zeng Q."/>
            <person name="Gargeya S."/>
            <person name="Fitzgerald M."/>
            <person name="Haas B."/>
            <person name="Abouelleil A."/>
            <person name="Allen A.W."/>
            <person name="Alvarado L."/>
            <person name="Arachchi H.M."/>
            <person name="Berlin A.M."/>
            <person name="Chapman S.B."/>
            <person name="Gainer-Dewar J."/>
            <person name="Goldberg J."/>
            <person name="Griggs A."/>
            <person name="Gujja S."/>
            <person name="Hansen M."/>
            <person name="Howarth C."/>
            <person name="Imamovic A."/>
            <person name="Ireland A."/>
            <person name="Larimer J."/>
            <person name="McCowan C."/>
            <person name="Murphy C."/>
            <person name="Pearson M."/>
            <person name="Poon T.W."/>
            <person name="Priest M."/>
            <person name="Roberts A."/>
            <person name="Saif S."/>
            <person name="Shea T."/>
            <person name="Sisk P."/>
            <person name="Sykes S."/>
            <person name="Wortman J."/>
            <person name="Nusbaum C."/>
            <person name="Birren B."/>
        </authorList>
    </citation>
    <scope>NUCLEOTIDE SEQUENCE [LARGE SCALE GENOMIC DNA]</scope>
    <source>
        <strain evidence="2 3">NF135/5.C10</strain>
    </source>
</reference>
<dbReference type="Proteomes" id="UP000019114">
    <property type="component" value="Unassembled WGS sequence"/>
</dbReference>
<dbReference type="EMBL" id="KI926039">
    <property type="protein sequence ID" value="ETW43723.1"/>
    <property type="molecule type" value="Genomic_DNA"/>
</dbReference>